<dbReference type="InterPro" id="IPR000843">
    <property type="entry name" value="HTH_LacI"/>
</dbReference>
<dbReference type="Pfam" id="PF00356">
    <property type="entry name" value="LacI"/>
    <property type="match status" value="1"/>
</dbReference>
<evidence type="ECO:0000313" key="4">
    <source>
        <dbReference type="EMBL" id="UNO49466.1"/>
    </source>
</evidence>
<evidence type="ECO:0000256" key="2">
    <source>
        <dbReference type="ARBA" id="ARBA00023125"/>
    </source>
</evidence>
<dbReference type="eggNOG" id="COG1609">
    <property type="taxonomic scope" value="Bacteria"/>
</dbReference>
<dbReference type="Gene3D" id="3.40.50.2300">
    <property type="match status" value="2"/>
</dbReference>
<dbReference type="Proteomes" id="UP000829401">
    <property type="component" value="Chromosome"/>
</dbReference>
<keyword evidence="1" id="KW-0805">Transcription regulation</keyword>
<dbReference type="PANTHER" id="PTHR30146:SF145">
    <property type="entry name" value="RIBOSE OPERON REPRESSOR"/>
    <property type="match status" value="1"/>
</dbReference>
<sequence>MDKRVTIQDVARHAGVSITTVSRYLNERYDSMSEATRSRIAEVIRNLGYRPNALAQGLKGNRTKIVAAVVVNMSYPFCVGFMRSLNQVLSPAGYHLFVSETGGDSERERAVVQSLHAKRVDAMVLQSDGKNANLLAEIAKQIPVILVDRAYSIPHVTNVITNNLEASQRLTEHLFDQGYSRVLYVTEAEDGVHTRRERLQGYLSACQVHSVAPFVVTVDREREDTFQAVLDGLVAVKAQAPIAIYTGNGLLMLRLYPKLMELGLHVPSELGIATFDRPDWAELVKPSLTCVEQPVDAMGAITGEMLLDRLEKPGETANVTVPGEKKIASDVIVGGSTQLRRG</sequence>
<dbReference type="InterPro" id="IPR028082">
    <property type="entry name" value="Peripla_BP_I"/>
</dbReference>
<dbReference type="SUPFAM" id="SSF47413">
    <property type="entry name" value="lambda repressor-like DNA-binding domains"/>
    <property type="match status" value="1"/>
</dbReference>
<keyword evidence="2" id="KW-0238">DNA-binding</keyword>
<evidence type="ECO:0000256" key="1">
    <source>
        <dbReference type="ARBA" id="ARBA00023015"/>
    </source>
</evidence>
<dbReference type="RefSeq" id="WP_021298128.1">
    <property type="nucleotide sequence ID" value="NZ_AURB01000175.1"/>
</dbReference>
<evidence type="ECO:0000313" key="5">
    <source>
        <dbReference type="Proteomes" id="UP000829401"/>
    </source>
</evidence>
<keyword evidence="5" id="KW-1185">Reference proteome</keyword>
<accession>A0A9E6ZM15</accession>
<dbReference type="PROSITE" id="PS00356">
    <property type="entry name" value="HTH_LACI_1"/>
    <property type="match status" value="1"/>
</dbReference>
<dbReference type="Pfam" id="PF13377">
    <property type="entry name" value="Peripla_BP_3"/>
    <property type="match status" value="1"/>
</dbReference>
<dbReference type="InterPro" id="IPR046335">
    <property type="entry name" value="LacI/GalR-like_sensor"/>
</dbReference>
<dbReference type="KEGG" id="aaco:K1I37_02635"/>
<organism evidence="4 5">
    <name type="scientific">Alicyclobacillus acidoterrestris (strain ATCC 49025 / DSM 3922 / CIP 106132 / NCIMB 13137 / GD3B)</name>
    <dbReference type="NCBI Taxonomy" id="1356854"/>
    <lineage>
        <taxon>Bacteria</taxon>
        <taxon>Bacillati</taxon>
        <taxon>Bacillota</taxon>
        <taxon>Bacilli</taxon>
        <taxon>Bacillales</taxon>
        <taxon>Alicyclobacillaceae</taxon>
        <taxon>Alicyclobacillus</taxon>
    </lineage>
</organism>
<keyword evidence="3" id="KW-0804">Transcription</keyword>
<dbReference type="PRINTS" id="PR00036">
    <property type="entry name" value="HTHLACI"/>
</dbReference>
<dbReference type="GO" id="GO:0000976">
    <property type="term" value="F:transcription cis-regulatory region binding"/>
    <property type="evidence" value="ECO:0007669"/>
    <property type="project" value="TreeGrafter"/>
</dbReference>
<dbReference type="PROSITE" id="PS50932">
    <property type="entry name" value="HTH_LACI_2"/>
    <property type="match status" value="1"/>
</dbReference>
<dbReference type="SUPFAM" id="SSF53822">
    <property type="entry name" value="Periplasmic binding protein-like I"/>
    <property type="match status" value="1"/>
</dbReference>
<dbReference type="OrthoDB" id="1639518at2"/>
<protein>
    <submittedName>
        <fullName evidence="4">LacI family transcriptional regulator</fullName>
    </submittedName>
</protein>
<evidence type="ECO:0000256" key="3">
    <source>
        <dbReference type="ARBA" id="ARBA00023163"/>
    </source>
</evidence>
<dbReference type="PANTHER" id="PTHR30146">
    <property type="entry name" value="LACI-RELATED TRANSCRIPTIONAL REPRESSOR"/>
    <property type="match status" value="1"/>
</dbReference>
<dbReference type="GO" id="GO:0003700">
    <property type="term" value="F:DNA-binding transcription factor activity"/>
    <property type="evidence" value="ECO:0007669"/>
    <property type="project" value="TreeGrafter"/>
</dbReference>
<dbReference type="SMART" id="SM00354">
    <property type="entry name" value="HTH_LACI"/>
    <property type="match status" value="1"/>
</dbReference>
<reference evidence="5" key="1">
    <citation type="journal article" date="2022" name="G3 (Bethesda)">
        <title>Unveiling the complete genome sequence of Alicyclobacillus acidoterrestris DSM 3922T, a taint-producing strain.</title>
        <authorList>
            <person name="Leonardo I.C."/>
            <person name="Barreto Crespo M.T."/>
            <person name="Gaspar F.B."/>
        </authorList>
    </citation>
    <scope>NUCLEOTIDE SEQUENCE [LARGE SCALE GENOMIC DNA]</scope>
    <source>
        <strain evidence="5">DSM 3922</strain>
    </source>
</reference>
<gene>
    <name evidence="4" type="ORF">K1I37_02635</name>
</gene>
<dbReference type="Gene3D" id="1.10.260.40">
    <property type="entry name" value="lambda repressor-like DNA-binding domains"/>
    <property type="match status" value="1"/>
</dbReference>
<dbReference type="STRING" id="1356854.N007_01700"/>
<accession>T0BPQ4</accession>
<dbReference type="EMBL" id="CP080467">
    <property type="protein sequence ID" value="UNO49466.1"/>
    <property type="molecule type" value="Genomic_DNA"/>
</dbReference>
<dbReference type="InterPro" id="IPR010982">
    <property type="entry name" value="Lambda_DNA-bd_dom_sf"/>
</dbReference>
<dbReference type="AlphaFoldDB" id="T0BPQ4"/>
<dbReference type="CDD" id="cd01392">
    <property type="entry name" value="HTH_LacI"/>
    <property type="match status" value="1"/>
</dbReference>
<name>T0BPQ4_ALIAG</name>
<proteinExistence type="predicted"/>